<dbReference type="InterPro" id="IPR014757">
    <property type="entry name" value="Tscrpt_reg_IclR_C"/>
</dbReference>
<dbReference type="InterPro" id="IPR050268">
    <property type="entry name" value="NADH-dep_flavin_reductase"/>
</dbReference>
<reference evidence="4" key="1">
    <citation type="journal article" date="2022" name="Int. J. Syst. Evol. Microbiol.">
        <title>Pseudomonas aegrilactucae sp. nov. and Pseudomonas morbosilactucae sp. nov., pathogens causing bacterial rot of lettuce in Japan.</title>
        <authorList>
            <person name="Sawada H."/>
            <person name="Fujikawa T."/>
            <person name="Satou M."/>
        </authorList>
    </citation>
    <scope>NUCLEOTIDE SEQUENCE</scope>
    <source>
        <strain evidence="4">0166_1</strain>
    </source>
</reference>
<protein>
    <submittedName>
        <fullName evidence="4">FMN reductase (NADH) RutF</fullName>
        <ecNumber evidence="4">1.5.1.42</ecNumber>
    </submittedName>
</protein>
<dbReference type="InterPro" id="IPR012349">
    <property type="entry name" value="Split_barrel_FMN-bd"/>
</dbReference>
<evidence type="ECO:0000313" key="4">
    <source>
        <dbReference type="EMBL" id="UGS33875.1"/>
    </source>
</evidence>
<dbReference type="Gene3D" id="2.30.110.10">
    <property type="entry name" value="Electron Transport, Fmn-binding Protein, Chain A"/>
    <property type="match status" value="1"/>
</dbReference>
<dbReference type="Pfam" id="PF01613">
    <property type="entry name" value="Flavin_Reduct"/>
    <property type="match status" value="1"/>
</dbReference>
<accession>A0A9E6XSD8</accession>
<evidence type="ECO:0000313" key="5">
    <source>
        <dbReference type="Proteomes" id="UP001162834"/>
    </source>
</evidence>
<dbReference type="GO" id="GO:0052874">
    <property type="term" value="F:FMN reductase (NADH) activity"/>
    <property type="evidence" value="ECO:0007669"/>
    <property type="project" value="UniProtKB-EC"/>
</dbReference>
<proteinExistence type="inferred from homology"/>
<dbReference type="Proteomes" id="UP001162834">
    <property type="component" value="Chromosome"/>
</dbReference>
<dbReference type="GO" id="GO:0042602">
    <property type="term" value="F:riboflavin reductase (NADPH) activity"/>
    <property type="evidence" value="ECO:0007669"/>
    <property type="project" value="TreeGrafter"/>
</dbReference>
<keyword evidence="5" id="KW-1185">Reference proteome</keyword>
<evidence type="ECO:0000259" key="3">
    <source>
        <dbReference type="PROSITE" id="PS51078"/>
    </source>
</evidence>
<dbReference type="GO" id="GO:0010181">
    <property type="term" value="F:FMN binding"/>
    <property type="evidence" value="ECO:0007669"/>
    <property type="project" value="InterPro"/>
</dbReference>
<dbReference type="Gene3D" id="3.30.450.40">
    <property type="match status" value="1"/>
</dbReference>
<dbReference type="EC" id="1.5.1.42" evidence="4"/>
<dbReference type="PROSITE" id="PS51078">
    <property type="entry name" value="ICLR_ED"/>
    <property type="match status" value="1"/>
</dbReference>
<dbReference type="PANTHER" id="PTHR30466">
    <property type="entry name" value="FLAVIN REDUCTASE"/>
    <property type="match status" value="1"/>
</dbReference>
<keyword evidence="2 4" id="KW-0560">Oxidoreductase</keyword>
<dbReference type="AlphaFoldDB" id="A0A9E6XSD8"/>
<dbReference type="KEGG" id="sbae:DSM104329_00240"/>
<dbReference type="SUPFAM" id="SSF55781">
    <property type="entry name" value="GAF domain-like"/>
    <property type="match status" value="1"/>
</dbReference>
<sequence length="395" mass="42704">MTQEMGFGVVADGGGLRRALGGYPTGVCVVTGIAEDGLPHGLVTSRFIPVSIDPPLVAFVPPKDSPAWVEIAARRTFCVNVLSAQQEHLSRQFAVDAPHQFATVQWHPSSGGAPVIDGVVAWMECALDRVDDTGDHQLVVGRVRAVGENDGVPLVSCRGGFGRFAALSLAARGADLMNPLNLVDRARAEMESAAEELGGRVVAQTLVDNEVVFIASAGNLPDLRSTVAMTIGSRIPAIPPLASLFMAWEDPDLVEIWLGFVAGEEARQSARLRLEQVRARGYSVYLADPANPRNEQLLRMMAEQRLPARAEELSRDQLELIENLTVDVLDFSPRRVQEVDWLAVPVFGPDGRVSFVLGLEGLPFPTGWQDFERRLARLEQAASNVTYAIGGQVPV</sequence>
<feature type="domain" description="IclR-ED" evidence="3">
    <location>
        <begin position="168"/>
        <end position="391"/>
    </location>
</feature>
<dbReference type="InterPro" id="IPR002563">
    <property type="entry name" value="Flavin_Rdtase-like_dom"/>
</dbReference>
<organism evidence="4 5">
    <name type="scientific">Capillimicrobium parvum</name>
    <dbReference type="NCBI Taxonomy" id="2884022"/>
    <lineage>
        <taxon>Bacteria</taxon>
        <taxon>Bacillati</taxon>
        <taxon>Actinomycetota</taxon>
        <taxon>Thermoleophilia</taxon>
        <taxon>Solirubrobacterales</taxon>
        <taxon>Capillimicrobiaceae</taxon>
        <taxon>Capillimicrobium</taxon>
    </lineage>
</organism>
<dbReference type="SMART" id="SM00903">
    <property type="entry name" value="Flavin_Reduct"/>
    <property type="match status" value="1"/>
</dbReference>
<evidence type="ECO:0000256" key="1">
    <source>
        <dbReference type="ARBA" id="ARBA00008898"/>
    </source>
</evidence>
<dbReference type="SUPFAM" id="SSF50475">
    <property type="entry name" value="FMN-binding split barrel"/>
    <property type="match status" value="1"/>
</dbReference>
<name>A0A9E6XSD8_9ACTN</name>
<comment type="similarity">
    <text evidence="1">Belongs to the non-flavoprotein flavin reductase family.</text>
</comment>
<dbReference type="EMBL" id="CP087164">
    <property type="protein sequence ID" value="UGS33875.1"/>
    <property type="molecule type" value="Genomic_DNA"/>
</dbReference>
<gene>
    <name evidence="4" type="primary">rutF_1</name>
    <name evidence="4" type="ORF">DSM104329_00240</name>
</gene>
<dbReference type="InterPro" id="IPR029016">
    <property type="entry name" value="GAF-like_dom_sf"/>
</dbReference>
<dbReference type="PANTHER" id="PTHR30466:SF11">
    <property type="entry name" value="FLAVIN-DEPENDENT MONOOXYGENASE, REDUCTASE SUBUNIT HSAB"/>
    <property type="match status" value="1"/>
</dbReference>
<evidence type="ECO:0000256" key="2">
    <source>
        <dbReference type="ARBA" id="ARBA00023002"/>
    </source>
</evidence>